<reference evidence="1" key="1">
    <citation type="submission" date="2019-04" db="EMBL/GenBank/DDBJ databases">
        <title>Microbes associate with the intestines of laboratory mice.</title>
        <authorList>
            <person name="Navarre W."/>
            <person name="Wong E."/>
            <person name="Huang K."/>
            <person name="Tropini C."/>
            <person name="Ng K."/>
            <person name="Yu B."/>
        </authorList>
    </citation>
    <scope>NUCLEOTIDE SEQUENCE</scope>
    <source>
        <strain evidence="1">NM09_H32</strain>
    </source>
</reference>
<evidence type="ECO:0000313" key="2">
    <source>
        <dbReference type="Proteomes" id="UP000308836"/>
    </source>
</evidence>
<name>A0AC61R6T4_9FIRM</name>
<evidence type="ECO:0000313" key="1">
    <source>
        <dbReference type="EMBL" id="TGY65193.1"/>
    </source>
</evidence>
<dbReference type="EMBL" id="SRYG01000021">
    <property type="protein sequence ID" value="TGY65193.1"/>
    <property type="molecule type" value="Genomic_DNA"/>
</dbReference>
<protein>
    <submittedName>
        <fullName evidence="1">PTS system mannose/fructose/sorbose family transporter subunit IID</fullName>
    </submittedName>
</protein>
<gene>
    <name evidence="1" type="ORF">E5336_09825</name>
</gene>
<sequence>MNTNNNIDQKPETLTKKDITRTYVRWHFANEIPHSFEKYVAPSLLYAMMPILKKLYKDPEELKKAYKRQLLFFNTQLSWGGGVITGLMASMEAQRAAEQYNHEDILMSDDLLYNTKAGLMGALAGIGDAIDSGTVQYIFIAMAIPWAQQGSPMGAIFPFICFATYQLALGLFLAHQSFNMGRNATGLLQSSAIQSAIEMLSVLGMFMMGILAGNYVKVTSSLAFNLSGREFVLQELLDSIIPGILPLAVVMGVYFFYQKKGLKVTHGLLWLTLILIVLAAIGIL</sequence>
<accession>A0AC61R6T4</accession>
<comment type="caution">
    <text evidence="1">The sequence shown here is derived from an EMBL/GenBank/DDBJ whole genome shotgun (WGS) entry which is preliminary data.</text>
</comment>
<keyword evidence="2" id="KW-1185">Reference proteome</keyword>
<organism evidence="1 2">
    <name type="scientific">Dubosiella muris</name>
    <dbReference type="NCBI Taxonomy" id="3038133"/>
    <lineage>
        <taxon>Bacteria</taxon>
        <taxon>Bacillati</taxon>
        <taxon>Bacillota</taxon>
        <taxon>Erysipelotrichia</taxon>
        <taxon>Erysipelotrichales</taxon>
        <taxon>Erysipelotrichaceae</taxon>
        <taxon>Dubosiella</taxon>
    </lineage>
</organism>
<proteinExistence type="predicted"/>
<dbReference type="Proteomes" id="UP000308836">
    <property type="component" value="Unassembled WGS sequence"/>
</dbReference>